<dbReference type="OrthoDB" id="64767at2759"/>
<evidence type="ECO:0000259" key="1">
    <source>
        <dbReference type="SMART" id="SM01142"/>
    </source>
</evidence>
<proteinExistence type="predicted"/>
<organism evidence="2 3">
    <name type="scientific">Monoraphidium neglectum</name>
    <dbReference type="NCBI Taxonomy" id="145388"/>
    <lineage>
        <taxon>Eukaryota</taxon>
        <taxon>Viridiplantae</taxon>
        <taxon>Chlorophyta</taxon>
        <taxon>core chlorophytes</taxon>
        <taxon>Chlorophyceae</taxon>
        <taxon>CS clade</taxon>
        <taxon>Sphaeropleales</taxon>
        <taxon>Selenastraceae</taxon>
        <taxon>Monoraphidium</taxon>
    </lineage>
</organism>
<dbReference type="STRING" id="145388.A0A0D2M7G9"/>
<protein>
    <recommendedName>
        <fullName evidence="1">ATP-dependent RNA helicase Ski2/MTR4 C-terminal domain-containing protein</fullName>
    </recommendedName>
</protein>
<sequence>ICTLTELYEGSIIRATRRLDELLTQLADAAAEVGDGRLKALFLEAQASIRRDIVFAASLYL</sequence>
<dbReference type="SMART" id="SM01142">
    <property type="entry name" value="DSHCT"/>
    <property type="match status" value="1"/>
</dbReference>
<dbReference type="Proteomes" id="UP000054498">
    <property type="component" value="Unassembled WGS sequence"/>
</dbReference>
<evidence type="ECO:0000313" key="2">
    <source>
        <dbReference type="EMBL" id="KIY91440.1"/>
    </source>
</evidence>
<dbReference type="EMBL" id="KK106673">
    <property type="protein sequence ID" value="KIY91440.1"/>
    <property type="molecule type" value="Genomic_DNA"/>
</dbReference>
<reference evidence="2 3" key="1">
    <citation type="journal article" date="2013" name="BMC Genomics">
        <title>Reconstruction of the lipid metabolism for the microalga Monoraphidium neglectum from its genome sequence reveals characteristics suitable for biofuel production.</title>
        <authorList>
            <person name="Bogen C."/>
            <person name="Al-Dilaimi A."/>
            <person name="Albersmeier A."/>
            <person name="Wichmann J."/>
            <person name="Grundmann M."/>
            <person name="Rupp O."/>
            <person name="Lauersen K.J."/>
            <person name="Blifernez-Klassen O."/>
            <person name="Kalinowski J."/>
            <person name="Goesmann A."/>
            <person name="Mussgnug J.H."/>
            <person name="Kruse O."/>
        </authorList>
    </citation>
    <scope>NUCLEOTIDE SEQUENCE [LARGE SCALE GENOMIC DNA]</scope>
    <source>
        <strain evidence="2 3">SAG 48.87</strain>
    </source>
</reference>
<dbReference type="InterPro" id="IPR012961">
    <property type="entry name" value="Ski2/MTR4_C"/>
</dbReference>
<name>A0A0D2M7G9_9CHLO</name>
<dbReference type="RefSeq" id="XP_013890460.1">
    <property type="nucleotide sequence ID" value="XM_014035006.1"/>
</dbReference>
<dbReference type="GeneID" id="25734293"/>
<keyword evidence="3" id="KW-1185">Reference proteome</keyword>
<dbReference type="KEGG" id="mng:MNEG_16525"/>
<dbReference type="Gene3D" id="1.10.3380.30">
    <property type="match status" value="1"/>
</dbReference>
<feature type="non-terminal residue" evidence="2">
    <location>
        <position position="1"/>
    </location>
</feature>
<evidence type="ECO:0000313" key="3">
    <source>
        <dbReference type="Proteomes" id="UP000054498"/>
    </source>
</evidence>
<accession>A0A0D2M7G9</accession>
<feature type="domain" description="ATP-dependent RNA helicase Ski2/MTR4 C-terminal" evidence="1">
    <location>
        <begin position="1"/>
        <end position="61"/>
    </location>
</feature>
<gene>
    <name evidence="2" type="ORF">MNEG_16525</name>
</gene>
<dbReference type="Pfam" id="PF08148">
    <property type="entry name" value="DSHCT"/>
    <property type="match status" value="1"/>
</dbReference>
<dbReference type="AlphaFoldDB" id="A0A0D2M7G9"/>